<gene>
    <name evidence="4" type="primary">RPS27A</name>
    <name evidence="4" type="ORF">Zm00014a_042685</name>
</gene>
<evidence type="ECO:0000313" key="4">
    <source>
        <dbReference type="EMBL" id="PWZ27610.1"/>
    </source>
</evidence>
<dbReference type="GO" id="GO:1990904">
    <property type="term" value="C:ribonucleoprotein complex"/>
    <property type="evidence" value="ECO:0007669"/>
    <property type="project" value="UniProtKB-KW"/>
</dbReference>
<dbReference type="PANTHER" id="PTHR11594">
    <property type="entry name" value="40S RIBOSOMAL PROTEIN S27"/>
    <property type="match status" value="1"/>
</dbReference>
<dbReference type="InterPro" id="IPR023407">
    <property type="entry name" value="Ribosomal_eS27_Zn-bd_dom_sf"/>
</dbReference>
<dbReference type="Proteomes" id="UP000251960">
    <property type="component" value="Chromosome 4"/>
</dbReference>
<sequence>MVLQNDIDLLNPPAELEKLKHKKKRLVQSPNSFFMDVKCQGCFSIYTHCFIKFSYAFWWKEPLFSATPRLLLCALAAKLSSANPQEERQGSLRAALSAGRETRADVVFKFCSMPDTSVMNCL</sequence>
<keyword evidence="3" id="KW-0687">Ribonucleoprotein</keyword>
<keyword evidence="1" id="KW-0862">Zinc</keyword>
<evidence type="ECO:0000256" key="3">
    <source>
        <dbReference type="ARBA" id="ARBA00023274"/>
    </source>
</evidence>
<dbReference type="GO" id="GO:0006412">
    <property type="term" value="P:translation"/>
    <property type="evidence" value="ECO:0007669"/>
    <property type="project" value="InterPro"/>
</dbReference>
<protein>
    <submittedName>
        <fullName evidence="4">40S ribosomal protein S27-1</fullName>
    </submittedName>
</protein>
<evidence type="ECO:0000256" key="1">
    <source>
        <dbReference type="ARBA" id="ARBA00022833"/>
    </source>
</evidence>
<keyword evidence="2 4" id="KW-0689">Ribosomal protein</keyword>
<dbReference type="EMBL" id="NCVQ01000005">
    <property type="protein sequence ID" value="PWZ27610.1"/>
    <property type="molecule type" value="Genomic_DNA"/>
</dbReference>
<name>A0A3L6F3P1_MAIZE</name>
<dbReference type="Gene3D" id="2.20.25.100">
    <property type="entry name" value="Zn-binding ribosomal proteins"/>
    <property type="match status" value="1"/>
</dbReference>
<organism evidence="4">
    <name type="scientific">Zea mays</name>
    <name type="common">Maize</name>
    <dbReference type="NCBI Taxonomy" id="4577"/>
    <lineage>
        <taxon>Eukaryota</taxon>
        <taxon>Viridiplantae</taxon>
        <taxon>Streptophyta</taxon>
        <taxon>Embryophyta</taxon>
        <taxon>Tracheophyta</taxon>
        <taxon>Spermatophyta</taxon>
        <taxon>Magnoliopsida</taxon>
        <taxon>Liliopsida</taxon>
        <taxon>Poales</taxon>
        <taxon>Poaceae</taxon>
        <taxon>PACMAD clade</taxon>
        <taxon>Panicoideae</taxon>
        <taxon>Andropogonodae</taxon>
        <taxon>Andropogoneae</taxon>
        <taxon>Tripsacinae</taxon>
        <taxon>Zea</taxon>
    </lineage>
</organism>
<dbReference type="GO" id="GO:0003735">
    <property type="term" value="F:structural constituent of ribosome"/>
    <property type="evidence" value="ECO:0007669"/>
    <property type="project" value="InterPro"/>
</dbReference>
<accession>A0A3L6F3P1</accession>
<dbReference type="GO" id="GO:0005840">
    <property type="term" value="C:ribosome"/>
    <property type="evidence" value="ECO:0007669"/>
    <property type="project" value="UniProtKB-KW"/>
</dbReference>
<proteinExistence type="predicted"/>
<comment type="caution">
    <text evidence="4">The sequence shown here is derived from an EMBL/GenBank/DDBJ whole genome shotgun (WGS) entry which is preliminary data.</text>
</comment>
<evidence type="ECO:0000256" key="2">
    <source>
        <dbReference type="ARBA" id="ARBA00022980"/>
    </source>
</evidence>
<dbReference type="InterPro" id="IPR000592">
    <property type="entry name" value="Ribosomal_eS27"/>
</dbReference>
<dbReference type="AlphaFoldDB" id="A0A3L6F3P1"/>
<reference evidence="4" key="1">
    <citation type="journal article" date="2018" name="Nat. Genet.">
        <title>Extensive intraspecific gene order and gene structural variations between Mo17 and other maize genomes.</title>
        <authorList>
            <person name="Sun S."/>
            <person name="Zhou Y."/>
            <person name="Chen J."/>
            <person name="Shi J."/>
            <person name="Zhao H."/>
            <person name="Zhao H."/>
            <person name="Song W."/>
            <person name="Zhang M."/>
            <person name="Cui Y."/>
            <person name="Dong X."/>
            <person name="Liu H."/>
            <person name="Ma X."/>
            <person name="Jiao Y."/>
            <person name="Wang B."/>
            <person name="Wei X."/>
            <person name="Stein J.C."/>
            <person name="Glaubitz J.C."/>
            <person name="Lu F."/>
            <person name="Yu G."/>
            <person name="Liang C."/>
            <person name="Fengler K."/>
            <person name="Li B."/>
            <person name="Rafalski A."/>
            <person name="Schnable P.S."/>
            <person name="Ware D.H."/>
            <person name="Buckler E.S."/>
            <person name="Lai J."/>
        </authorList>
    </citation>
    <scope>NUCLEOTIDE SEQUENCE [LARGE SCALE GENOMIC DNA]</scope>
    <source>
        <tissue evidence="4">Seedling</tissue>
    </source>
</reference>